<dbReference type="RefSeq" id="WP_242164725.1">
    <property type="nucleotide sequence ID" value="NZ_JAJMLW010000002.1"/>
</dbReference>
<proteinExistence type="predicted"/>
<dbReference type="EMBL" id="JAJMLW010000002">
    <property type="protein sequence ID" value="MCI2241967.1"/>
    <property type="molecule type" value="Genomic_DNA"/>
</dbReference>
<keyword evidence="3" id="KW-1185">Reference proteome</keyword>
<evidence type="ECO:0000313" key="2">
    <source>
        <dbReference type="EMBL" id="MCI2241967.1"/>
    </source>
</evidence>
<dbReference type="Proteomes" id="UP001430755">
    <property type="component" value="Unassembled WGS sequence"/>
</dbReference>
<gene>
    <name evidence="2" type="ORF">LPT13_06335</name>
</gene>
<feature type="region of interest" description="Disordered" evidence="1">
    <location>
        <begin position="1"/>
        <end position="54"/>
    </location>
</feature>
<evidence type="ECO:0000313" key="3">
    <source>
        <dbReference type="Proteomes" id="UP001430755"/>
    </source>
</evidence>
<accession>A0ABS9WHK8</accession>
<reference evidence="2" key="1">
    <citation type="submission" date="2021-11" db="EMBL/GenBank/DDBJ databases">
        <title>A Novel Adlercreutzia Species, isolated from a Allomyrina dichotoma larva feces.</title>
        <authorList>
            <person name="Suh M.K."/>
        </authorList>
    </citation>
    <scope>NUCLEOTIDE SEQUENCE</scope>
    <source>
        <strain evidence="2">JBNU-10</strain>
    </source>
</reference>
<protein>
    <submittedName>
        <fullName evidence="2">Uncharacterized protein</fullName>
    </submittedName>
</protein>
<sequence>MARHVRHDGPGADPWEEEALSQARPARSGRHGRDARDEGAADAPRAEEGSWLDDAFDEGKAAADLERAKTSPALGCGLVAAVAAALALIAFAFTGILGALGA</sequence>
<comment type="caution">
    <text evidence="2">The sequence shown here is derived from an EMBL/GenBank/DDBJ whole genome shotgun (WGS) entry which is preliminary data.</text>
</comment>
<organism evidence="2 3">
    <name type="scientific">Adlercreutzia faecimuris</name>
    <dbReference type="NCBI Taxonomy" id="2897341"/>
    <lineage>
        <taxon>Bacteria</taxon>
        <taxon>Bacillati</taxon>
        <taxon>Actinomycetota</taxon>
        <taxon>Coriobacteriia</taxon>
        <taxon>Eggerthellales</taxon>
        <taxon>Eggerthellaceae</taxon>
        <taxon>Adlercreutzia</taxon>
    </lineage>
</organism>
<evidence type="ECO:0000256" key="1">
    <source>
        <dbReference type="SAM" id="MobiDB-lite"/>
    </source>
</evidence>
<name>A0ABS9WHK8_9ACTN</name>
<feature type="compositionally biased region" description="Basic and acidic residues" evidence="1">
    <location>
        <begin position="31"/>
        <end position="48"/>
    </location>
</feature>